<evidence type="ECO:0000313" key="2">
    <source>
        <dbReference type="Proteomes" id="UP000825935"/>
    </source>
</evidence>
<accession>A0A8T2SRN9</accession>
<organism evidence="1 2">
    <name type="scientific">Ceratopteris richardii</name>
    <name type="common">Triangle waterfern</name>
    <dbReference type="NCBI Taxonomy" id="49495"/>
    <lineage>
        <taxon>Eukaryota</taxon>
        <taxon>Viridiplantae</taxon>
        <taxon>Streptophyta</taxon>
        <taxon>Embryophyta</taxon>
        <taxon>Tracheophyta</taxon>
        <taxon>Polypodiopsida</taxon>
        <taxon>Polypodiidae</taxon>
        <taxon>Polypodiales</taxon>
        <taxon>Pteridineae</taxon>
        <taxon>Pteridaceae</taxon>
        <taxon>Parkerioideae</taxon>
        <taxon>Ceratopteris</taxon>
    </lineage>
</organism>
<keyword evidence="2" id="KW-1185">Reference proteome</keyword>
<gene>
    <name evidence="1" type="ORF">KP509_18G075400</name>
</gene>
<dbReference type="OrthoDB" id="1984617at2759"/>
<dbReference type="AlphaFoldDB" id="A0A8T2SRN9"/>
<proteinExistence type="predicted"/>
<name>A0A8T2SRN9_CERRI</name>
<protein>
    <submittedName>
        <fullName evidence="1">Uncharacterized protein</fullName>
    </submittedName>
</protein>
<comment type="caution">
    <text evidence="1">The sequence shown here is derived from an EMBL/GenBank/DDBJ whole genome shotgun (WGS) entry which is preliminary data.</text>
</comment>
<dbReference type="EMBL" id="CM035423">
    <property type="protein sequence ID" value="KAH7366364.1"/>
    <property type="molecule type" value="Genomic_DNA"/>
</dbReference>
<dbReference type="Proteomes" id="UP000825935">
    <property type="component" value="Chromosome 18"/>
</dbReference>
<evidence type="ECO:0000313" key="1">
    <source>
        <dbReference type="EMBL" id="KAH7366364.1"/>
    </source>
</evidence>
<sequence length="531" mass="60788">MATSPACSRNDLPSHPSDLQDHRFSFYARIPLSQEYFTDTTNNRSSSRFGALSNTVENDALTTAKKHRPMTTRDQTLFKTHMPSFTSQEKGNINTENTAKKIFNSSLFHESNGNCDRSEPVLHRKLFFNRTNKQRVRDPTRAITDLPLGSYLRHHVSLGRKNCQIPLTLRHDTEICKSSEEFCHVDRSQTLPRARSDFQRSAIVKLRNFTNDGMEAILANEITATDEDLTVFESQLAGQFKRLLSAIDGVSKQMQIAFEGLHESVDDLQASLDVEYTFGWRKHSDHLHRARVKQTSCISRDICVQQRTHRWETLEEAMEMVRDSIRHLTESLITEKEDALLGGNYHDKQMILTKMMHPYLEKPSFEKTSHTKYGLNRCIASVLFKASNVLARSQNVMGSFSGSKSNVKDSDEVLFKRFCKKGQKGLEAIAKMDESKWSVQLKNLFFNACKSTWQLQTLRVARMSSHQIEFLWPEAGSRLDEASMDPLDSLSEGHFQPIVQFTVFPGLKVEQSILIKAQVYLHPSYPFMMST</sequence>
<reference evidence="1" key="1">
    <citation type="submission" date="2021-08" db="EMBL/GenBank/DDBJ databases">
        <title>WGS assembly of Ceratopteris richardii.</title>
        <authorList>
            <person name="Marchant D.B."/>
            <person name="Chen G."/>
            <person name="Jenkins J."/>
            <person name="Shu S."/>
            <person name="Leebens-Mack J."/>
            <person name="Grimwood J."/>
            <person name="Schmutz J."/>
            <person name="Soltis P."/>
            <person name="Soltis D."/>
            <person name="Chen Z.-H."/>
        </authorList>
    </citation>
    <scope>NUCLEOTIDE SEQUENCE</scope>
    <source>
        <strain evidence="1">Whitten #5841</strain>
        <tissue evidence="1">Leaf</tissue>
    </source>
</reference>